<protein>
    <submittedName>
        <fullName evidence="1">Uncharacterized protein</fullName>
    </submittedName>
</protein>
<organism evidence="1 2">
    <name type="scientific">Dallia pectoralis</name>
    <name type="common">Alaska blackfish</name>
    <dbReference type="NCBI Taxonomy" id="75939"/>
    <lineage>
        <taxon>Eukaryota</taxon>
        <taxon>Metazoa</taxon>
        <taxon>Chordata</taxon>
        <taxon>Craniata</taxon>
        <taxon>Vertebrata</taxon>
        <taxon>Euteleostomi</taxon>
        <taxon>Actinopterygii</taxon>
        <taxon>Neopterygii</taxon>
        <taxon>Teleostei</taxon>
        <taxon>Protacanthopterygii</taxon>
        <taxon>Esociformes</taxon>
        <taxon>Umbridae</taxon>
        <taxon>Dallia</taxon>
    </lineage>
</organism>
<comment type="caution">
    <text evidence="1">The sequence shown here is derived from an EMBL/GenBank/DDBJ whole genome shotgun (WGS) entry which is preliminary data.</text>
</comment>
<proteinExistence type="predicted"/>
<sequence length="282" mass="31636">MSILHITAGCTLSSPKVTQITAYSGQSVLLPCFCSETDAKPEYVRWTVETQPIREILGIRKSYPSNEYRNRVQVFNQQQHPGNLSLKLSNVTEKDEALYRCKINGSSFRDIRLHVKGCILSGPDHTVISAYPGQAVLLTCSCTELEAKPTSFTWTVSSRLAISVIWCSVTSNSSQVYRHRVQLSSNNVPGDLSLLLSNFTQRDEGLYTCQITGHQTRQHRLISLNDVRTEQECSSHIPYSHIASIAFLTLPLAAGCYSWRSFKTEQRKGIQLTTTSTEVREE</sequence>
<dbReference type="Proteomes" id="UP001157502">
    <property type="component" value="Chromosome 17"/>
</dbReference>
<name>A0ACC2G6I1_DALPE</name>
<gene>
    <name evidence="1" type="ORF">DPEC_G00213230</name>
</gene>
<accession>A0ACC2G6I1</accession>
<evidence type="ECO:0000313" key="1">
    <source>
        <dbReference type="EMBL" id="KAJ7999224.1"/>
    </source>
</evidence>
<dbReference type="EMBL" id="CM055744">
    <property type="protein sequence ID" value="KAJ7999224.1"/>
    <property type="molecule type" value="Genomic_DNA"/>
</dbReference>
<keyword evidence="2" id="KW-1185">Reference proteome</keyword>
<reference evidence="1" key="1">
    <citation type="submission" date="2021-05" db="EMBL/GenBank/DDBJ databases">
        <authorList>
            <person name="Pan Q."/>
            <person name="Jouanno E."/>
            <person name="Zahm M."/>
            <person name="Klopp C."/>
            <person name="Cabau C."/>
            <person name="Louis A."/>
            <person name="Berthelot C."/>
            <person name="Parey E."/>
            <person name="Roest Crollius H."/>
            <person name="Montfort J."/>
            <person name="Robinson-Rechavi M."/>
            <person name="Bouchez O."/>
            <person name="Lampietro C."/>
            <person name="Lopez Roques C."/>
            <person name="Donnadieu C."/>
            <person name="Postlethwait J."/>
            <person name="Bobe J."/>
            <person name="Dillon D."/>
            <person name="Chandos A."/>
            <person name="von Hippel F."/>
            <person name="Guiguen Y."/>
        </authorList>
    </citation>
    <scope>NUCLEOTIDE SEQUENCE</scope>
    <source>
        <strain evidence="1">YG-Jan2019</strain>
    </source>
</reference>
<evidence type="ECO:0000313" key="2">
    <source>
        <dbReference type="Proteomes" id="UP001157502"/>
    </source>
</evidence>